<evidence type="ECO:0000256" key="1">
    <source>
        <dbReference type="ARBA" id="ARBA00004651"/>
    </source>
</evidence>
<evidence type="ECO:0000256" key="8">
    <source>
        <dbReference type="PIRNR" id="PIRNR037778"/>
    </source>
</evidence>
<evidence type="ECO:0000256" key="4">
    <source>
        <dbReference type="ARBA" id="ARBA00022475"/>
    </source>
</evidence>
<dbReference type="EMBL" id="MJEA01000021">
    <property type="protein sequence ID" value="OQO68048.1"/>
    <property type="molecule type" value="Genomic_DNA"/>
</dbReference>
<evidence type="ECO:0000256" key="5">
    <source>
        <dbReference type="ARBA" id="ARBA00022692"/>
    </source>
</evidence>
<keyword evidence="7 8" id="KW-0472">Membrane</keyword>
<dbReference type="GO" id="GO:0032217">
    <property type="term" value="F:riboflavin transmembrane transporter activity"/>
    <property type="evidence" value="ECO:0007669"/>
    <property type="project" value="UniProtKB-UniRule"/>
</dbReference>
<dbReference type="Gene3D" id="1.10.1760.20">
    <property type="match status" value="1"/>
</dbReference>
<comment type="function">
    <text evidence="8">Probably a riboflavin-binding protein that interacts with the energy-coupling factor (ECF) ABC-transporter complex.</text>
</comment>
<reference evidence="11 12" key="1">
    <citation type="journal article" date="2017" name="BMC Microbiol.">
        <title>Comparative genomics of Enterococcus spp. isolated from bovine feces.</title>
        <authorList>
            <person name="Beukers A.G."/>
            <person name="Zaheer R."/>
            <person name="Goji N."/>
            <person name="Amoako K.K."/>
            <person name="Chaves A.V."/>
            <person name="Ward M.P."/>
            <person name="McAllister T.A."/>
        </authorList>
    </citation>
    <scope>NUCLEOTIDE SEQUENCE [LARGE SCALE GENOMIC DNA]</scope>
    <source>
        <strain evidence="11 12">F1129D 143</strain>
    </source>
</reference>
<evidence type="ECO:0000313" key="13">
    <source>
        <dbReference type="Proteomes" id="UP000321830"/>
    </source>
</evidence>
<dbReference type="OrthoDB" id="9809216at2"/>
<dbReference type="Proteomes" id="UP000192477">
    <property type="component" value="Unassembled WGS sequence"/>
</dbReference>
<dbReference type="RefSeq" id="WP_010751284.1">
    <property type="nucleotide sequence ID" value="NZ_BJWF01000036.1"/>
</dbReference>
<dbReference type="PANTHER" id="PTHR38438">
    <property type="entry name" value="RIBOFLAVIN TRANSPORTER RIBU"/>
    <property type="match status" value="1"/>
</dbReference>
<dbReference type="EMBL" id="BJWF01000036">
    <property type="protein sequence ID" value="GEL92848.1"/>
    <property type="molecule type" value="Genomic_DNA"/>
</dbReference>
<evidence type="ECO:0000256" key="6">
    <source>
        <dbReference type="ARBA" id="ARBA00022989"/>
    </source>
</evidence>
<dbReference type="PANTHER" id="PTHR38438:SF1">
    <property type="entry name" value="RIBOFLAVIN TRANSPORTER RIBU"/>
    <property type="match status" value="1"/>
</dbReference>
<gene>
    <name evidence="11" type="ORF">BH747_12925</name>
    <name evidence="10" type="ORF">EVI01_21850</name>
</gene>
<comment type="subcellular location">
    <subcellularLocation>
        <location evidence="1">Cell membrane</location>
        <topology evidence="1">Multi-pass membrane protein</topology>
    </subcellularLocation>
</comment>
<keyword evidence="5 9" id="KW-0812">Transmembrane</keyword>
<comment type="similarity">
    <text evidence="2 8">Belongs to the prokaryotic riboflavin transporter (P-RFT) (TC 2.A.87) family.</text>
</comment>
<keyword evidence="6 9" id="KW-1133">Transmembrane helix</keyword>
<dbReference type="InterPro" id="IPR024529">
    <property type="entry name" value="ECF_trnsprt_substrate-spec"/>
</dbReference>
<keyword evidence="4 8" id="KW-1003">Cell membrane</keyword>
<feature type="transmembrane region" description="Helical" evidence="9">
    <location>
        <begin position="153"/>
        <end position="179"/>
    </location>
</feature>
<feature type="transmembrane region" description="Helical" evidence="9">
    <location>
        <begin position="112"/>
        <end position="133"/>
    </location>
</feature>
<proteinExistence type="inferred from homology"/>
<evidence type="ECO:0000256" key="2">
    <source>
        <dbReference type="ARBA" id="ARBA00005540"/>
    </source>
</evidence>
<keyword evidence="3 8" id="KW-0813">Transport</keyword>
<evidence type="ECO:0000256" key="9">
    <source>
        <dbReference type="SAM" id="Phobius"/>
    </source>
</evidence>
<reference evidence="10 13" key="2">
    <citation type="submission" date="2019-07" db="EMBL/GenBank/DDBJ databases">
        <title>Whole genome shotgun sequence of Enterococcus villorum NBRC 100699.</title>
        <authorList>
            <person name="Hosoyama A."/>
            <person name="Uohara A."/>
            <person name="Ohji S."/>
            <person name="Ichikawa N."/>
        </authorList>
    </citation>
    <scope>NUCLEOTIDE SEQUENCE [LARGE SCALE GENOMIC DNA]</scope>
    <source>
        <strain evidence="10 13">NBRC 100699</strain>
    </source>
</reference>
<evidence type="ECO:0000313" key="11">
    <source>
        <dbReference type="EMBL" id="OQO68048.1"/>
    </source>
</evidence>
<protein>
    <recommendedName>
        <fullName evidence="8">Riboflavin transporter</fullName>
    </recommendedName>
</protein>
<dbReference type="Proteomes" id="UP000321830">
    <property type="component" value="Unassembled WGS sequence"/>
</dbReference>
<organism evidence="11 12">
    <name type="scientific">Enterococcus villorum</name>
    <dbReference type="NCBI Taxonomy" id="112904"/>
    <lineage>
        <taxon>Bacteria</taxon>
        <taxon>Bacillati</taxon>
        <taxon>Bacillota</taxon>
        <taxon>Bacilli</taxon>
        <taxon>Lactobacillales</taxon>
        <taxon>Enterococcaceae</taxon>
        <taxon>Enterococcus</taxon>
    </lineage>
</organism>
<dbReference type="PIRSF" id="PIRSF037778">
    <property type="entry name" value="UCP037778_transp_RibU"/>
    <property type="match status" value="1"/>
</dbReference>
<sequence>MKNTRVQKMVAVALFAAIGLVLQYVAFPIMPAFSFLKIDFSDIPVLISMFLFGPVAGIVTAFLRSILHLITTGFSPDNLVGDTASFLATTIFTLPIFYFFRKQTKAGKNKFLGVISGTIAMTLFMSVANYFVITPLYLMFLGLNANQMLGMPLVNYVLIGIVPFNLIKGFIVSAAFLVLHAKLLPWLARKQHKLDQAHSLSK</sequence>
<evidence type="ECO:0000256" key="3">
    <source>
        <dbReference type="ARBA" id="ARBA00022448"/>
    </source>
</evidence>
<dbReference type="Pfam" id="PF12822">
    <property type="entry name" value="ECF_trnsprt"/>
    <property type="match status" value="1"/>
</dbReference>
<dbReference type="STRING" id="112904.BH747_12925"/>
<evidence type="ECO:0000313" key="10">
    <source>
        <dbReference type="EMBL" id="GEL92848.1"/>
    </source>
</evidence>
<dbReference type="InterPro" id="IPR025720">
    <property type="entry name" value="RibU"/>
</dbReference>
<evidence type="ECO:0000313" key="12">
    <source>
        <dbReference type="Proteomes" id="UP000192477"/>
    </source>
</evidence>
<comment type="caution">
    <text evidence="11">The sequence shown here is derived from an EMBL/GenBank/DDBJ whole genome shotgun (WGS) entry which is preliminary data.</text>
</comment>
<dbReference type="GO" id="GO:0005886">
    <property type="term" value="C:plasma membrane"/>
    <property type="evidence" value="ECO:0007669"/>
    <property type="project" value="UniProtKB-SubCell"/>
</dbReference>
<dbReference type="AlphaFoldDB" id="A0A1V8YJX0"/>
<evidence type="ECO:0000256" key="7">
    <source>
        <dbReference type="ARBA" id="ARBA00023136"/>
    </source>
</evidence>
<feature type="transmembrane region" description="Helical" evidence="9">
    <location>
        <begin position="12"/>
        <end position="36"/>
    </location>
</feature>
<feature type="transmembrane region" description="Helical" evidence="9">
    <location>
        <begin position="43"/>
        <end position="63"/>
    </location>
</feature>
<accession>A0A1V8YJX0</accession>
<feature type="transmembrane region" description="Helical" evidence="9">
    <location>
        <begin position="83"/>
        <end position="100"/>
    </location>
</feature>
<name>A0A1V8YJX0_9ENTE</name>